<keyword evidence="3" id="KW-1185">Reference proteome</keyword>
<gene>
    <name evidence="2" type="ORF">EVAR_16814_1</name>
</gene>
<evidence type="ECO:0000313" key="2">
    <source>
        <dbReference type="EMBL" id="GBP32652.1"/>
    </source>
</evidence>
<dbReference type="Proteomes" id="UP000299102">
    <property type="component" value="Unassembled WGS sequence"/>
</dbReference>
<comment type="caution">
    <text evidence="2">The sequence shown here is derived from an EMBL/GenBank/DDBJ whole genome shotgun (WGS) entry which is preliminary data.</text>
</comment>
<evidence type="ECO:0000256" key="1">
    <source>
        <dbReference type="SAM" id="MobiDB-lite"/>
    </source>
</evidence>
<accession>A0A4C1V321</accession>
<proteinExistence type="predicted"/>
<evidence type="ECO:0000313" key="3">
    <source>
        <dbReference type="Proteomes" id="UP000299102"/>
    </source>
</evidence>
<protein>
    <submittedName>
        <fullName evidence="2">Uncharacterized protein</fullName>
    </submittedName>
</protein>
<sequence>MDPLEWCNTTLSWDIQAWNNSFHRCTSSSDCEFRWLSAPLPHTHHLTISLHRPLPSPLAYSFLHQISYYECIIPTQKVGKTPVTPPKSQVCMGNDDRL</sequence>
<dbReference type="AlphaFoldDB" id="A0A4C1V321"/>
<organism evidence="2 3">
    <name type="scientific">Eumeta variegata</name>
    <name type="common">Bagworm moth</name>
    <name type="synonym">Eumeta japonica</name>
    <dbReference type="NCBI Taxonomy" id="151549"/>
    <lineage>
        <taxon>Eukaryota</taxon>
        <taxon>Metazoa</taxon>
        <taxon>Ecdysozoa</taxon>
        <taxon>Arthropoda</taxon>
        <taxon>Hexapoda</taxon>
        <taxon>Insecta</taxon>
        <taxon>Pterygota</taxon>
        <taxon>Neoptera</taxon>
        <taxon>Endopterygota</taxon>
        <taxon>Lepidoptera</taxon>
        <taxon>Glossata</taxon>
        <taxon>Ditrysia</taxon>
        <taxon>Tineoidea</taxon>
        <taxon>Psychidae</taxon>
        <taxon>Oiketicinae</taxon>
        <taxon>Eumeta</taxon>
    </lineage>
</organism>
<dbReference type="EMBL" id="BGZK01000263">
    <property type="protein sequence ID" value="GBP32652.1"/>
    <property type="molecule type" value="Genomic_DNA"/>
</dbReference>
<reference evidence="2 3" key="1">
    <citation type="journal article" date="2019" name="Commun. Biol.">
        <title>The bagworm genome reveals a unique fibroin gene that provides high tensile strength.</title>
        <authorList>
            <person name="Kono N."/>
            <person name="Nakamura H."/>
            <person name="Ohtoshi R."/>
            <person name="Tomita M."/>
            <person name="Numata K."/>
            <person name="Arakawa K."/>
        </authorList>
    </citation>
    <scope>NUCLEOTIDE SEQUENCE [LARGE SCALE GENOMIC DNA]</scope>
</reference>
<name>A0A4C1V321_EUMVA</name>
<feature type="region of interest" description="Disordered" evidence="1">
    <location>
        <begin position="79"/>
        <end position="98"/>
    </location>
</feature>